<gene>
    <name evidence="1" type="ORF">PDE001_LOCUS2646</name>
</gene>
<dbReference type="Pfam" id="PF14223">
    <property type="entry name" value="Retrotran_gag_2"/>
    <property type="match status" value="1"/>
</dbReference>
<dbReference type="Proteomes" id="UP001162029">
    <property type="component" value="Unassembled WGS sequence"/>
</dbReference>
<evidence type="ECO:0000313" key="2">
    <source>
        <dbReference type="Proteomes" id="UP001162029"/>
    </source>
</evidence>
<keyword evidence="2" id="KW-1185">Reference proteome</keyword>
<reference evidence="1" key="1">
    <citation type="submission" date="2022-12" db="EMBL/GenBank/DDBJ databases">
        <authorList>
            <person name="Webb A."/>
        </authorList>
    </citation>
    <scope>NUCLEOTIDE SEQUENCE</scope>
    <source>
        <strain evidence="1">Pd1</strain>
    </source>
</reference>
<comment type="caution">
    <text evidence="1">The sequence shown here is derived from an EMBL/GenBank/DDBJ whole genome shotgun (WGS) entry which is preliminary data.</text>
</comment>
<proteinExistence type="predicted"/>
<accession>A0AAV0TJU5</accession>
<sequence length="225" mass="24656">MSPSPFNSVPAALASAIDASMTSARIDKRGVVEPEHCLTTEDQSAYKRKARKAFAIICLAIEGSQFLLMQSLLDAFEAWTKLVMHFEKKNLANKAFLRRRLFATVMKDGDDVLEHINKLRTPVEKLDVVGAPVSSEDLVITLLSNSLNDSFPVPHDGVGVAFGRTHLGARHKSSFARRLETEGKTAQCVSGRSIRLYHSGVSSSDQAFYTNGKRNNNHSAQPKGA</sequence>
<organism evidence="1 2">
    <name type="scientific">Peronospora destructor</name>
    <dbReference type="NCBI Taxonomy" id="86335"/>
    <lineage>
        <taxon>Eukaryota</taxon>
        <taxon>Sar</taxon>
        <taxon>Stramenopiles</taxon>
        <taxon>Oomycota</taxon>
        <taxon>Peronosporomycetes</taxon>
        <taxon>Peronosporales</taxon>
        <taxon>Peronosporaceae</taxon>
        <taxon>Peronospora</taxon>
    </lineage>
</organism>
<name>A0AAV0TJU5_9STRA</name>
<evidence type="ECO:0000313" key="1">
    <source>
        <dbReference type="EMBL" id="CAI5722278.1"/>
    </source>
</evidence>
<dbReference type="EMBL" id="CANTFM010000463">
    <property type="protein sequence ID" value="CAI5722278.1"/>
    <property type="molecule type" value="Genomic_DNA"/>
</dbReference>
<protein>
    <submittedName>
        <fullName evidence="1">Uncharacterized protein</fullName>
    </submittedName>
</protein>
<dbReference type="AlphaFoldDB" id="A0AAV0TJU5"/>